<keyword evidence="4" id="KW-0479">Metal-binding</keyword>
<dbReference type="Gene3D" id="3.30.160.60">
    <property type="entry name" value="Classic Zinc Finger"/>
    <property type="match status" value="8"/>
</dbReference>
<dbReference type="FunFam" id="3.30.160.60:FF:000446">
    <property type="entry name" value="Zinc finger protein"/>
    <property type="match status" value="2"/>
</dbReference>
<feature type="compositionally biased region" description="Basic and acidic residues" evidence="13">
    <location>
        <begin position="227"/>
        <end position="243"/>
    </location>
</feature>
<dbReference type="FunFam" id="3.30.160.60:FF:000130">
    <property type="entry name" value="Spalt-like transcription factor 4"/>
    <property type="match status" value="1"/>
</dbReference>
<comment type="subcellular location">
    <subcellularLocation>
        <location evidence="2">Nucleus</location>
    </subcellularLocation>
</comment>
<feature type="domain" description="C2H2-type" evidence="14">
    <location>
        <begin position="523"/>
        <end position="551"/>
    </location>
</feature>
<dbReference type="PROSITE" id="PS50157">
    <property type="entry name" value="ZINC_FINGER_C2H2_2"/>
    <property type="match status" value="8"/>
</dbReference>
<dbReference type="GO" id="GO:0003677">
    <property type="term" value="F:DNA binding"/>
    <property type="evidence" value="ECO:0007669"/>
    <property type="project" value="UniProtKB-KW"/>
</dbReference>
<evidence type="ECO:0000256" key="6">
    <source>
        <dbReference type="ARBA" id="ARBA00022771"/>
    </source>
</evidence>
<comment type="similarity">
    <text evidence="3">Belongs to the krueppel C2H2-type zinc-finger protein family.</text>
</comment>
<feature type="domain" description="C2H2-type" evidence="14">
    <location>
        <begin position="495"/>
        <end position="522"/>
    </location>
</feature>
<evidence type="ECO:0000256" key="3">
    <source>
        <dbReference type="ARBA" id="ARBA00006991"/>
    </source>
</evidence>
<dbReference type="OrthoDB" id="6077919at2759"/>
<dbReference type="FunFam" id="3.30.160.60:FF:000060">
    <property type="entry name" value="zinc finger protein 436"/>
    <property type="match status" value="1"/>
</dbReference>
<organism evidence="15 16">
    <name type="scientific">Holothuria leucospilota</name>
    <name type="common">Black long sea cucumber</name>
    <name type="synonym">Mertensiothuria leucospilota</name>
    <dbReference type="NCBI Taxonomy" id="206669"/>
    <lineage>
        <taxon>Eukaryota</taxon>
        <taxon>Metazoa</taxon>
        <taxon>Echinodermata</taxon>
        <taxon>Eleutherozoa</taxon>
        <taxon>Echinozoa</taxon>
        <taxon>Holothuroidea</taxon>
        <taxon>Aspidochirotacea</taxon>
        <taxon>Aspidochirotida</taxon>
        <taxon>Holothuriidae</taxon>
        <taxon>Holothuria</taxon>
    </lineage>
</organism>
<comment type="caution">
    <text evidence="15">The sequence shown here is derived from an EMBL/GenBank/DDBJ whole genome shotgun (WGS) entry which is preliminary data.</text>
</comment>
<evidence type="ECO:0000256" key="8">
    <source>
        <dbReference type="ARBA" id="ARBA00023015"/>
    </source>
</evidence>
<feature type="domain" description="C2H2-type" evidence="14">
    <location>
        <begin position="552"/>
        <end position="580"/>
    </location>
</feature>
<comment type="function">
    <text evidence="1">May be involved in transcriptional regulation.</text>
</comment>
<reference evidence="15" key="1">
    <citation type="submission" date="2021-10" db="EMBL/GenBank/DDBJ databases">
        <title>Tropical sea cucumber genome reveals ecological adaptation and Cuvierian tubules defense mechanism.</title>
        <authorList>
            <person name="Chen T."/>
        </authorList>
    </citation>
    <scope>NUCLEOTIDE SEQUENCE</scope>
    <source>
        <strain evidence="15">Nanhai2018</strain>
        <tissue evidence="15">Muscle</tissue>
    </source>
</reference>
<evidence type="ECO:0000256" key="11">
    <source>
        <dbReference type="ARBA" id="ARBA00023242"/>
    </source>
</evidence>
<evidence type="ECO:0000256" key="13">
    <source>
        <dbReference type="SAM" id="MobiDB-lite"/>
    </source>
</evidence>
<feature type="compositionally biased region" description="Acidic residues" evidence="13">
    <location>
        <begin position="205"/>
        <end position="225"/>
    </location>
</feature>
<dbReference type="Pfam" id="PF00096">
    <property type="entry name" value="zf-C2H2"/>
    <property type="match status" value="7"/>
</dbReference>
<feature type="domain" description="C2H2-type" evidence="14">
    <location>
        <begin position="111"/>
        <end position="134"/>
    </location>
</feature>
<evidence type="ECO:0000256" key="12">
    <source>
        <dbReference type="PROSITE-ProRule" id="PRU00042"/>
    </source>
</evidence>
<dbReference type="InterPro" id="IPR013087">
    <property type="entry name" value="Znf_C2H2_type"/>
</dbReference>
<dbReference type="EMBL" id="JAIZAY010000010">
    <property type="protein sequence ID" value="KAJ8035431.1"/>
    <property type="molecule type" value="Genomic_DNA"/>
</dbReference>
<feature type="domain" description="C2H2-type" evidence="14">
    <location>
        <begin position="466"/>
        <end position="494"/>
    </location>
</feature>
<evidence type="ECO:0000259" key="14">
    <source>
        <dbReference type="PROSITE" id="PS50157"/>
    </source>
</evidence>
<evidence type="ECO:0000256" key="9">
    <source>
        <dbReference type="ARBA" id="ARBA00023125"/>
    </source>
</evidence>
<feature type="domain" description="C2H2-type" evidence="14">
    <location>
        <begin position="381"/>
        <end position="409"/>
    </location>
</feature>
<dbReference type="AlphaFoldDB" id="A0A9Q1H7N8"/>
<evidence type="ECO:0000256" key="2">
    <source>
        <dbReference type="ARBA" id="ARBA00004123"/>
    </source>
</evidence>
<name>A0A9Q1H7N8_HOLLE</name>
<evidence type="ECO:0000256" key="1">
    <source>
        <dbReference type="ARBA" id="ARBA00003767"/>
    </source>
</evidence>
<keyword evidence="16" id="KW-1185">Reference proteome</keyword>
<keyword evidence="10" id="KW-0804">Transcription</keyword>
<evidence type="ECO:0000256" key="4">
    <source>
        <dbReference type="ARBA" id="ARBA00022723"/>
    </source>
</evidence>
<dbReference type="SUPFAM" id="SSF57667">
    <property type="entry name" value="beta-beta-alpha zinc fingers"/>
    <property type="match status" value="4"/>
</dbReference>
<feature type="domain" description="C2H2-type" evidence="14">
    <location>
        <begin position="438"/>
        <end position="465"/>
    </location>
</feature>
<protein>
    <recommendedName>
        <fullName evidence="14">C2H2-type domain-containing protein</fullName>
    </recommendedName>
</protein>
<evidence type="ECO:0000256" key="7">
    <source>
        <dbReference type="ARBA" id="ARBA00022833"/>
    </source>
</evidence>
<dbReference type="GO" id="GO:0005634">
    <property type="term" value="C:nucleus"/>
    <property type="evidence" value="ECO:0007669"/>
    <property type="project" value="UniProtKB-SubCell"/>
</dbReference>
<keyword evidence="6 12" id="KW-0863">Zinc-finger</keyword>
<dbReference type="PANTHER" id="PTHR47772">
    <property type="entry name" value="ZINC FINGER PROTEIN 200"/>
    <property type="match status" value="1"/>
</dbReference>
<evidence type="ECO:0000256" key="5">
    <source>
        <dbReference type="ARBA" id="ARBA00022737"/>
    </source>
</evidence>
<feature type="compositionally biased region" description="Basic and acidic residues" evidence="13">
    <location>
        <begin position="163"/>
        <end position="183"/>
    </location>
</feature>
<dbReference type="FunFam" id="3.30.160.60:FF:001498">
    <property type="entry name" value="Zinc finger protein 404"/>
    <property type="match status" value="1"/>
</dbReference>
<evidence type="ECO:0000313" key="15">
    <source>
        <dbReference type="EMBL" id="KAJ8035431.1"/>
    </source>
</evidence>
<dbReference type="GO" id="GO:0008270">
    <property type="term" value="F:zinc ion binding"/>
    <property type="evidence" value="ECO:0007669"/>
    <property type="project" value="UniProtKB-KW"/>
</dbReference>
<feature type="compositionally biased region" description="Basic residues" evidence="13">
    <location>
        <begin position="152"/>
        <end position="162"/>
    </location>
</feature>
<dbReference type="PANTHER" id="PTHR47772:SF15">
    <property type="entry name" value="REDUCED EXPRESSION 2-RELATED"/>
    <property type="match status" value="1"/>
</dbReference>
<accession>A0A9Q1H7N8</accession>
<dbReference type="InterPro" id="IPR036236">
    <property type="entry name" value="Znf_C2H2_sf"/>
</dbReference>
<evidence type="ECO:0000256" key="10">
    <source>
        <dbReference type="ARBA" id="ARBA00023163"/>
    </source>
</evidence>
<dbReference type="SMART" id="SM00355">
    <property type="entry name" value="ZnF_C2H2"/>
    <property type="match status" value="11"/>
</dbReference>
<proteinExistence type="inferred from homology"/>
<feature type="region of interest" description="Disordered" evidence="13">
    <location>
        <begin position="137"/>
        <end position="272"/>
    </location>
</feature>
<evidence type="ECO:0000313" key="16">
    <source>
        <dbReference type="Proteomes" id="UP001152320"/>
    </source>
</evidence>
<dbReference type="InterPro" id="IPR050636">
    <property type="entry name" value="C2H2-ZF_domain-containing"/>
</dbReference>
<feature type="domain" description="C2H2-type" evidence="14">
    <location>
        <begin position="410"/>
        <end position="437"/>
    </location>
</feature>
<feature type="compositionally biased region" description="Polar residues" evidence="13">
    <location>
        <begin position="263"/>
        <end position="272"/>
    </location>
</feature>
<dbReference type="PROSITE" id="PS00028">
    <property type="entry name" value="ZINC_FINGER_C2H2_1"/>
    <property type="match status" value="9"/>
</dbReference>
<keyword evidence="8" id="KW-0805">Transcription regulation</keyword>
<keyword evidence="7" id="KW-0862">Zinc</keyword>
<keyword evidence="5" id="KW-0677">Repeat</keyword>
<gene>
    <name evidence="15" type="ORF">HOLleu_22657</name>
</gene>
<dbReference type="Proteomes" id="UP001152320">
    <property type="component" value="Chromosome 10"/>
</dbReference>
<sequence>MAWDQYCRRRYFKAFNMDAQLQSLLQVLHTRDTQVSLQNQSSVDSSVVTPDTELTTCSPEETEKDETSTQLVLQYMCHVGCYLQKKENEEGGDVGYNIVQHAILDAIQNPYMCAMCGSIFAFSGNLTKHIRLVHDLCGLSDPPNVKEDKQKNSSKKRGRPPGKKKELKPGTESEDKEDSETMKESSGGRPQRKRRVPKRFQDEAELKEDDDVADITENSADDGESNDYSRDVEKEEPVQKEDVTDSSPSKKERKSKIPKEQVNENGVTSNASKQQVHKLYPCEFCDSVFVNHKQRFNHRTKAHQGRVFRCKICTKEFHLTKPWMYQRHCLTHERPNKRKLRRQPGDEHVCNVCGSVVATASCLAIHKQSFHPETVQIEKPFCCEQCGKMFRTKYLLKSHQGLVHTDDRPFECSRCGTTFKTKQYLEVHFRVHTGEKPYTCKFCGKSFRSNASKRKHERIHTKERPYKCRFCDKSYNSKLAMLEHATSTHTDERPLVCEICGKTFVHRASLRQHQFLHSGEKPFVCEYCNRAFSQKVNLKDHIRSLHTHEKPFKCDICEQTFSRSTGRNDHMRKKHKTEPLVRSYRIANSHSEPTEEVEISGLEVEF</sequence>
<dbReference type="FunFam" id="3.30.160.60:FF:002737">
    <property type="entry name" value="AGAP008430-PA"/>
    <property type="match status" value="1"/>
</dbReference>
<keyword evidence="11" id="KW-0539">Nucleus</keyword>
<keyword evidence="9" id="KW-0238">DNA-binding</keyword>